<dbReference type="WBParaSite" id="HNAJ_0000503401-mRNA-1">
    <property type="protein sequence ID" value="HNAJ_0000503401-mRNA-1"/>
    <property type="gene ID" value="HNAJ_0000503401"/>
</dbReference>
<organism evidence="1">
    <name type="scientific">Rodentolepis nana</name>
    <name type="common">Dwarf tapeworm</name>
    <name type="synonym">Hymenolepis nana</name>
    <dbReference type="NCBI Taxonomy" id="102285"/>
    <lineage>
        <taxon>Eukaryota</taxon>
        <taxon>Metazoa</taxon>
        <taxon>Spiralia</taxon>
        <taxon>Lophotrochozoa</taxon>
        <taxon>Platyhelminthes</taxon>
        <taxon>Cestoda</taxon>
        <taxon>Eucestoda</taxon>
        <taxon>Cyclophyllidea</taxon>
        <taxon>Hymenolepididae</taxon>
        <taxon>Rodentolepis</taxon>
    </lineage>
</organism>
<evidence type="ECO:0000313" key="1">
    <source>
        <dbReference type="WBParaSite" id="HNAJ_0000503401-mRNA-1"/>
    </source>
</evidence>
<name>A0A0R3TD95_RODNA</name>
<proteinExistence type="predicted"/>
<dbReference type="AlphaFoldDB" id="A0A0R3TD95"/>
<protein>
    <submittedName>
        <fullName evidence="1">Ovule protein</fullName>
    </submittedName>
</protein>
<reference evidence="1" key="1">
    <citation type="submission" date="2017-02" db="UniProtKB">
        <authorList>
            <consortium name="WormBaseParasite"/>
        </authorList>
    </citation>
    <scope>IDENTIFICATION</scope>
</reference>
<sequence length="44" mass="5155">LSKTQIVFLHIVVSYIHVPPPHSHPPCVFFAGFSFRFFLHFILM</sequence>
<accession>A0A0R3TD95</accession>